<keyword evidence="7 8" id="KW-0472">Membrane</keyword>
<dbReference type="InterPro" id="IPR004268">
    <property type="entry name" value="MurJ"/>
</dbReference>
<dbReference type="PANTHER" id="PTHR47019">
    <property type="entry name" value="LIPID II FLIPPASE MURJ"/>
    <property type="match status" value="1"/>
</dbReference>
<keyword evidence="5" id="KW-0573">Peptidoglycan synthesis</keyword>
<dbReference type="InterPro" id="IPR051050">
    <property type="entry name" value="Lipid_II_flippase_MurJ/MviN"/>
</dbReference>
<feature type="transmembrane region" description="Helical" evidence="8">
    <location>
        <begin position="56"/>
        <end position="75"/>
    </location>
</feature>
<evidence type="ECO:0000256" key="6">
    <source>
        <dbReference type="ARBA" id="ARBA00022989"/>
    </source>
</evidence>
<dbReference type="RefSeq" id="WP_344832399.1">
    <property type="nucleotide sequence ID" value="NZ_BAAAUV010000013.1"/>
</dbReference>
<feature type="transmembrane region" description="Helical" evidence="8">
    <location>
        <begin position="87"/>
        <end position="109"/>
    </location>
</feature>
<keyword evidence="6 8" id="KW-1133">Transmembrane helix</keyword>
<gene>
    <name evidence="9" type="ORF">GCM10010468_49010</name>
</gene>
<feature type="transmembrane region" description="Helical" evidence="8">
    <location>
        <begin position="369"/>
        <end position="388"/>
    </location>
</feature>
<dbReference type="EMBL" id="BAAAUV010000013">
    <property type="protein sequence ID" value="GAA3222904.1"/>
    <property type="molecule type" value="Genomic_DNA"/>
</dbReference>
<organism evidence="9 10">
    <name type="scientific">Actinocorallia longicatena</name>
    <dbReference type="NCBI Taxonomy" id="111803"/>
    <lineage>
        <taxon>Bacteria</taxon>
        <taxon>Bacillati</taxon>
        <taxon>Actinomycetota</taxon>
        <taxon>Actinomycetes</taxon>
        <taxon>Streptosporangiales</taxon>
        <taxon>Thermomonosporaceae</taxon>
        <taxon>Actinocorallia</taxon>
    </lineage>
</organism>
<keyword evidence="3 8" id="KW-0812">Transmembrane</keyword>
<evidence type="ECO:0000256" key="7">
    <source>
        <dbReference type="ARBA" id="ARBA00023136"/>
    </source>
</evidence>
<feature type="transmembrane region" description="Helical" evidence="8">
    <location>
        <begin position="300"/>
        <end position="327"/>
    </location>
</feature>
<comment type="subcellular location">
    <subcellularLocation>
        <location evidence="1">Cell membrane</location>
        <topology evidence="1">Multi-pass membrane protein</topology>
    </subcellularLocation>
</comment>
<accession>A0ABP6QDX1</accession>
<name>A0ABP6QDX1_9ACTN</name>
<feature type="transmembrane region" description="Helical" evidence="8">
    <location>
        <begin position="21"/>
        <end position="44"/>
    </location>
</feature>
<evidence type="ECO:0008006" key="11">
    <source>
        <dbReference type="Google" id="ProtNLM"/>
    </source>
</evidence>
<dbReference type="Pfam" id="PF03023">
    <property type="entry name" value="MurJ"/>
    <property type="match status" value="1"/>
</dbReference>
<feature type="transmembrane region" description="Helical" evidence="8">
    <location>
        <begin position="394"/>
        <end position="417"/>
    </location>
</feature>
<feature type="transmembrane region" description="Helical" evidence="8">
    <location>
        <begin position="129"/>
        <end position="147"/>
    </location>
</feature>
<feature type="transmembrane region" description="Helical" evidence="8">
    <location>
        <begin position="429"/>
        <end position="450"/>
    </location>
</feature>
<evidence type="ECO:0000256" key="1">
    <source>
        <dbReference type="ARBA" id="ARBA00004651"/>
    </source>
</evidence>
<keyword evidence="10" id="KW-1185">Reference proteome</keyword>
<feature type="transmembrane region" description="Helical" evidence="8">
    <location>
        <begin position="226"/>
        <end position="247"/>
    </location>
</feature>
<evidence type="ECO:0000256" key="2">
    <source>
        <dbReference type="ARBA" id="ARBA00022475"/>
    </source>
</evidence>
<evidence type="ECO:0000256" key="4">
    <source>
        <dbReference type="ARBA" id="ARBA00022960"/>
    </source>
</evidence>
<dbReference type="Proteomes" id="UP001501237">
    <property type="component" value="Unassembled WGS sequence"/>
</dbReference>
<comment type="caution">
    <text evidence="9">The sequence shown here is derived from an EMBL/GenBank/DDBJ whole genome shotgun (WGS) entry which is preliminary data.</text>
</comment>
<feature type="transmembrane region" description="Helical" evidence="8">
    <location>
        <begin position="154"/>
        <end position="173"/>
    </location>
</feature>
<dbReference type="PRINTS" id="PR01806">
    <property type="entry name" value="VIRFACTRMVIN"/>
</dbReference>
<keyword evidence="2" id="KW-1003">Cell membrane</keyword>
<dbReference type="PANTHER" id="PTHR47019:SF1">
    <property type="entry name" value="LIPID II FLIPPASE MURJ"/>
    <property type="match status" value="1"/>
</dbReference>
<evidence type="ECO:0000313" key="10">
    <source>
        <dbReference type="Proteomes" id="UP001501237"/>
    </source>
</evidence>
<evidence type="ECO:0000256" key="3">
    <source>
        <dbReference type="ARBA" id="ARBA00022692"/>
    </source>
</evidence>
<feature type="transmembrane region" description="Helical" evidence="8">
    <location>
        <begin position="333"/>
        <end position="357"/>
    </location>
</feature>
<feature type="transmembrane region" description="Helical" evidence="8">
    <location>
        <begin position="179"/>
        <end position="205"/>
    </location>
</feature>
<reference evidence="10" key="1">
    <citation type="journal article" date="2019" name="Int. J. Syst. Evol. Microbiol.">
        <title>The Global Catalogue of Microorganisms (GCM) 10K type strain sequencing project: providing services to taxonomists for standard genome sequencing and annotation.</title>
        <authorList>
            <consortium name="The Broad Institute Genomics Platform"/>
            <consortium name="The Broad Institute Genome Sequencing Center for Infectious Disease"/>
            <person name="Wu L."/>
            <person name="Ma J."/>
        </authorList>
    </citation>
    <scope>NUCLEOTIDE SEQUENCE [LARGE SCALE GENOMIC DNA]</scope>
    <source>
        <strain evidence="10">JCM 9377</strain>
    </source>
</reference>
<dbReference type="NCBIfam" id="TIGR01695">
    <property type="entry name" value="murJ_mviN"/>
    <property type="match status" value="1"/>
</dbReference>
<evidence type="ECO:0000256" key="5">
    <source>
        <dbReference type="ARBA" id="ARBA00022984"/>
    </source>
</evidence>
<proteinExistence type="predicted"/>
<protein>
    <recommendedName>
        <fullName evidence="11">Peptidoglycan lipid II flippase</fullName>
    </recommendedName>
</protein>
<sequence length="451" mass="46061">MSITGASRAIRRGAPMALGTAIARLTGFARTLTILWALGMTPVADAYTKANGLPNSVYELVLGGALASAVVPLLVRTPSEEFAERLLSLVVWLLAPLTVVAVLCAGPLASLLGQHGPGQALTADLARFLLPQILLYGVAAVLAAVLNAHGRFGVPMWAPVANNLVVIGTALLYRASEDLLLLALGTTAGVAAQLAVLAVAARAAGFRLRPRLDPRGAGVRAIVRRAGWTLLAVAAVQVTTVVTARLLPEGAFTPFGTAALLFQLPYSLVAVTAITGLLPRMTRAAAADDLPAIVADLSRALRLTGLVLVPASGVLLLFAPALCGLVFGPFYEGAALIGTVLAAFAPALVPFAAFQIMQRVFFALGDTKTPALLGTGVSLLIVGLSLAVPHGGNLPVLLAGVTGVGYTAGALAAGLLLRRRLGRVDGRRVVRLHAGLALATSLAAGAYVLAV</sequence>
<evidence type="ECO:0000313" key="9">
    <source>
        <dbReference type="EMBL" id="GAA3222904.1"/>
    </source>
</evidence>
<keyword evidence="4" id="KW-0133">Cell shape</keyword>
<feature type="transmembrane region" description="Helical" evidence="8">
    <location>
        <begin position="259"/>
        <end position="279"/>
    </location>
</feature>
<evidence type="ECO:0000256" key="8">
    <source>
        <dbReference type="SAM" id="Phobius"/>
    </source>
</evidence>